<evidence type="ECO:0000313" key="3">
    <source>
        <dbReference type="Proteomes" id="UP000625527"/>
    </source>
</evidence>
<dbReference type="InterPro" id="IPR052909">
    <property type="entry name" value="Transposase_6_like"/>
</dbReference>
<evidence type="ECO:0000259" key="1">
    <source>
        <dbReference type="Pfam" id="PF13340"/>
    </source>
</evidence>
<reference evidence="2 3" key="1">
    <citation type="submission" date="2020-10" db="EMBL/GenBank/DDBJ databases">
        <title>Myceligenerans pegani sp. nov., an endophytic actinomycete isolated from Peganum harmala L. in Xinjiang, China.</title>
        <authorList>
            <person name="Xin L."/>
        </authorList>
    </citation>
    <scope>NUCLEOTIDE SEQUENCE [LARGE SCALE GENOMIC DNA]</scope>
    <source>
        <strain evidence="2 3">TRM65318</strain>
    </source>
</reference>
<evidence type="ECO:0000313" key="2">
    <source>
        <dbReference type="EMBL" id="MBE1878048.1"/>
    </source>
</evidence>
<proteinExistence type="predicted"/>
<comment type="caution">
    <text evidence="2">The sequence shown here is derived from an EMBL/GenBank/DDBJ whole genome shotgun (WGS) entry which is preliminary data.</text>
</comment>
<dbReference type="PANTHER" id="PTHR46637:SF1">
    <property type="entry name" value="BLL5188 PROTEIN"/>
    <property type="match status" value="1"/>
</dbReference>
<dbReference type="PANTHER" id="PTHR46637">
    <property type="entry name" value="TIS1421-TRANSPOSASE PROTEIN A"/>
    <property type="match status" value="1"/>
</dbReference>
<dbReference type="Proteomes" id="UP000625527">
    <property type="component" value="Unassembled WGS sequence"/>
</dbReference>
<name>A0ABR9N4P4_9MICO</name>
<accession>A0ABR9N4P4</accession>
<protein>
    <submittedName>
        <fullName evidence="2">Transposase</fullName>
    </submittedName>
</protein>
<gene>
    <name evidence="2" type="ORF">IHE71_20360</name>
</gene>
<dbReference type="EMBL" id="JADAQT010000107">
    <property type="protein sequence ID" value="MBE1878048.1"/>
    <property type="molecule type" value="Genomic_DNA"/>
</dbReference>
<dbReference type="InterPro" id="IPR025161">
    <property type="entry name" value="IS402-like_dom"/>
</dbReference>
<organism evidence="2 3">
    <name type="scientific">Myceligenerans pegani</name>
    <dbReference type="NCBI Taxonomy" id="2776917"/>
    <lineage>
        <taxon>Bacteria</taxon>
        <taxon>Bacillati</taxon>
        <taxon>Actinomycetota</taxon>
        <taxon>Actinomycetes</taxon>
        <taxon>Micrococcales</taxon>
        <taxon>Promicromonosporaceae</taxon>
        <taxon>Myceligenerans</taxon>
    </lineage>
</organism>
<keyword evidence="3" id="KW-1185">Reference proteome</keyword>
<dbReference type="Pfam" id="PF13340">
    <property type="entry name" value="DUF4096"/>
    <property type="match status" value="1"/>
</dbReference>
<feature type="domain" description="Insertion element IS402-like" evidence="1">
    <location>
        <begin position="5"/>
        <end position="53"/>
    </location>
</feature>
<sequence length="75" mass="8390">MVDLLLPVASCGRPARNLCRKVDGIRHRVRVGCPWRDVPQRYGPWSSLYRVFLASKHGGADRPCTNVSKGVTLRS</sequence>